<dbReference type="PRINTS" id="PR00371">
    <property type="entry name" value="FPNCR"/>
</dbReference>
<gene>
    <name evidence="5" type="primary">antC</name>
    <name evidence="5" type="ORF">E6B08_14215</name>
</gene>
<organism evidence="5 6">
    <name type="scientific">Pseudomonas putida</name>
    <name type="common">Arthrobacter siderocapsulatus</name>
    <dbReference type="NCBI Taxonomy" id="303"/>
    <lineage>
        <taxon>Bacteria</taxon>
        <taxon>Pseudomonadati</taxon>
        <taxon>Pseudomonadota</taxon>
        <taxon>Gammaproteobacteria</taxon>
        <taxon>Pseudomonadales</taxon>
        <taxon>Pseudomonadaceae</taxon>
        <taxon>Pseudomonas</taxon>
    </lineage>
</organism>
<dbReference type="InterPro" id="IPR001041">
    <property type="entry name" value="2Fe-2S_ferredoxin-type"/>
</dbReference>
<name>A0A4D6XCP3_PSEPU</name>
<dbReference type="Gene3D" id="3.40.50.80">
    <property type="entry name" value="Nucleotide-binding domain of ferredoxin-NADP reductase (FNR) module"/>
    <property type="match status" value="1"/>
</dbReference>
<keyword evidence="1" id="KW-0408">Iron</keyword>
<dbReference type="GO" id="GO:0051537">
    <property type="term" value="F:2 iron, 2 sulfur cluster binding"/>
    <property type="evidence" value="ECO:0007669"/>
    <property type="project" value="InterPro"/>
</dbReference>
<dbReference type="RefSeq" id="WP_136914605.1">
    <property type="nucleotide sequence ID" value="NZ_CP039371.1"/>
</dbReference>
<dbReference type="PRINTS" id="PR00410">
    <property type="entry name" value="PHEHYDRXLASE"/>
</dbReference>
<dbReference type="PANTHER" id="PTHR47354:SF5">
    <property type="entry name" value="PROTEIN RFBI"/>
    <property type="match status" value="1"/>
</dbReference>
<dbReference type="AlphaFoldDB" id="A0A4D6XCP3"/>
<accession>A0A4D6XCP3</accession>
<dbReference type="InterPro" id="IPR006058">
    <property type="entry name" value="2Fe2S_fd_BS"/>
</dbReference>
<dbReference type="InterPro" id="IPR047683">
    <property type="entry name" value="BenC-like_FAD_NAD-bd"/>
</dbReference>
<feature type="domain" description="FAD-binding FR-type" evidence="4">
    <location>
        <begin position="104"/>
        <end position="205"/>
    </location>
</feature>
<dbReference type="NCBIfam" id="NF008822">
    <property type="entry name" value="PRK11872.1"/>
    <property type="match status" value="1"/>
</dbReference>
<dbReference type="PROSITE" id="PS51384">
    <property type="entry name" value="FAD_FR"/>
    <property type="match status" value="1"/>
</dbReference>
<evidence type="ECO:0000313" key="5">
    <source>
        <dbReference type="EMBL" id="QCI12448.1"/>
    </source>
</evidence>
<dbReference type="OrthoDB" id="9806195at2"/>
<dbReference type="GO" id="GO:0051213">
    <property type="term" value="F:dioxygenase activity"/>
    <property type="evidence" value="ECO:0007669"/>
    <property type="project" value="UniProtKB-KW"/>
</dbReference>
<dbReference type="PROSITE" id="PS51085">
    <property type="entry name" value="2FE2S_FER_2"/>
    <property type="match status" value="1"/>
</dbReference>
<dbReference type="Proteomes" id="UP000298551">
    <property type="component" value="Chromosome"/>
</dbReference>
<dbReference type="InterPro" id="IPR001709">
    <property type="entry name" value="Flavoprot_Pyr_Nucl_cyt_Rdtase"/>
</dbReference>
<dbReference type="CDD" id="cd06209">
    <property type="entry name" value="BenDO_FAD_NAD"/>
    <property type="match status" value="1"/>
</dbReference>
<dbReference type="InterPro" id="IPR008333">
    <property type="entry name" value="Cbr1-like_FAD-bd_dom"/>
</dbReference>
<evidence type="ECO:0000256" key="1">
    <source>
        <dbReference type="ARBA" id="ARBA00023014"/>
    </source>
</evidence>
<dbReference type="InterPro" id="IPR001433">
    <property type="entry name" value="OxRdtase_FAD/NAD-bd"/>
</dbReference>
<sequence length="340" mass="37087">MPHKVAFSFADGKTLFCQVQNNEILLDAALRSGIKIPLDCREGVCATCQGRCESGQYTQDYVDDEALSAQDLAERKVLTCQTRVQSDAAFYFDFDSSLCGSAGPANLQGTVSQVQQVSPTTAILHVETGAVGAALDYLPGQYARLKVPGTEHRRSYSFASAPGSSQLQFLIRLLPSGVMSDYMRQRCEVGDVIELEAPLGAFYLRHVDRPLLMIAGGTGLSAFLGMLDEIAEQGGCGHPVHLYYGVRNAADLCELARIEAYAQRVPGFRFTPVVSEPGGDWPGKSGYIAEHLDVAALRDQPFDVYLCGPPPMVESIKTWRSDNGLEHSRLYLEKFTESNS</sequence>
<evidence type="ECO:0000313" key="6">
    <source>
        <dbReference type="Proteomes" id="UP000298551"/>
    </source>
</evidence>
<dbReference type="Gene3D" id="2.40.30.10">
    <property type="entry name" value="Translation factors"/>
    <property type="match status" value="1"/>
</dbReference>
<evidence type="ECO:0000256" key="2">
    <source>
        <dbReference type="ARBA" id="ARBA00034078"/>
    </source>
</evidence>
<keyword evidence="1" id="KW-0411">Iron-sulfur</keyword>
<dbReference type="Pfam" id="PF00175">
    <property type="entry name" value="NAD_binding_1"/>
    <property type="match status" value="1"/>
</dbReference>
<dbReference type="Gene3D" id="3.10.20.30">
    <property type="match status" value="1"/>
</dbReference>
<dbReference type="InterPro" id="IPR050415">
    <property type="entry name" value="MRET"/>
</dbReference>
<reference evidence="6" key="1">
    <citation type="submission" date="2019-04" db="EMBL/GenBank/DDBJ databases">
        <title>Genome sequence of Pseudomonas putida 1290, an auxin catabolizing strain.</title>
        <authorList>
            <person name="Laird T.S."/>
            <person name="Leveau J.H.J."/>
        </authorList>
    </citation>
    <scope>NUCLEOTIDE SEQUENCE [LARGE SCALE GENOMIC DNA]</scope>
    <source>
        <strain evidence="6">1290</strain>
    </source>
</reference>
<keyword evidence="1" id="KW-0479">Metal-binding</keyword>
<dbReference type="InterPro" id="IPR036010">
    <property type="entry name" value="2Fe-2S_ferredoxin-like_sf"/>
</dbReference>
<keyword evidence="5" id="KW-0223">Dioxygenase</keyword>
<dbReference type="InterPro" id="IPR017938">
    <property type="entry name" value="Riboflavin_synthase-like_b-brl"/>
</dbReference>
<dbReference type="PROSITE" id="PS00197">
    <property type="entry name" value="2FE2S_FER_1"/>
    <property type="match status" value="1"/>
</dbReference>
<evidence type="ECO:0000259" key="4">
    <source>
        <dbReference type="PROSITE" id="PS51384"/>
    </source>
</evidence>
<dbReference type="InterPro" id="IPR012675">
    <property type="entry name" value="Beta-grasp_dom_sf"/>
</dbReference>
<comment type="cofactor">
    <cofactor evidence="2">
        <name>[2Fe-2S] cluster</name>
        <dbReference type="ChEBI" id="CHEBI:190135"/>
    </cofactor>
</comment>
<dbReference type="InterPro" id="IPR017927">
    <property type="entry name" value="FAD-bd_FR_type"/>
</dbReference>
<dbReference type="Pfam" id="PF00970">
    <property type="entry name" value="FAD_binding_6"/>
    <property type="match status" value="1"/>
</dbReference>
<dbReference type="InterPro" id="IPR039261">
    <property type="entry name" value="FNR_nucleotide-bd"/>
</dbReference>
<dbReference type="SUPFAM" id="SSF54292">
    <property type="entry name" value="2Fe-2S ferredoxin-like"/>
    <property type="match status" value="1"/>
</dbReference>
<protein>
    <submittedName>
        <fullName evidence="5">Anthranilate 1,2-dioxygenase electron transfer component AntC</fullName>
    </submittedName>
</protein>
<dbReference type="SUPFAM" id="SSF52343">
    <property type="entry name" value="Ferredoxin reductase-like, C-terminal NADP-linked domain"/>
    <property type="match status" value="1"/>
</dbReference>
<evidence type="ECO:0000259" key="3">
    <source>
        <dbReference type="PROSITE" id="PS51085"/>
    </source>
</evidence>
<proteinExistence type="predicted"/>
<keyword evidence="5" id="KW-0560">Oxidoreductase</keyword>
<dbReference type="SUPFAM" id="SSF63380">
    <property type="entry name" value="Riboflavin synthase domain-like"/>
    <property type="match status" value="1"/>
</dbReference>
<dbReference type="CDD" id="cd00207">
    <property type="entry name" value="fer2"/>
    <property type="match status" value="1"/>
</dbReference>
<dbReference type="PANTHER" id="PTHR47354">
    <property type="entry name" value="NADH OXIDOREDUCTASE HCR"/>
    <property type="match status" value="1"/>
</dbReference>
<dbReference type="Pfam" id="PF00111">
    <property type="entry name" value="Fer2"/>
    <property type="match status" value="1"/>
</dbReference>
<dbReference type="EMBL" id="CP039371">
    <property type="protein sequence ID" value="QCI12448.1"/>
    <property type="molecule type" value="Genomic_DNA"/>
</dbReference>
<feature type="domain" description="2Fe-2S ferredoxin-type" evidence="3">
    <location>
        <begin position="3"/>
        <end position="96"/>
    </location>
</feature>